<organism evidence="1 2">
    <name type="scientific">Pseudoalteromonas luteoviolacea S4054</name>
    <dbReference type="NCBI Taxonomy" id="1129367"/>
    <lineage>
        <taxon>Bacteria</taxon>
        <taxon>Pseudomonadati</taxon>
        <taxon>Pseudomonadota</taxon>
        <taxon>Gammaproteobacteria</taxon>
        <taxon>Alteromonadales</taxon>
        <taxon>Pseudoalteromonadaceae</taxon>
        <taxon>Pseudoalteromonas</taxon>
    </lineage>
</organism>
<dbReference type="Proteomes" id="UP000033434">
    <property type="component" value="Unassembled WGS sequence"/>
</dbReference>
<gene>
    <name evidence="1" type="ORF">N479_10570</name>
</gene>
<evidence type="ECO:0000313" key="2">
    <source>
        <dbReference type="Proteomes" id="UP000033434"/>
    </source>
</evidence>
<dbReference type="PATRIC" id="fig|1129367.4.peg.1896"/>
<name>A0A0F6ADV1_9GAMM</name>
<sequence>MLCLVLQLIMHGFHVITQGMERIGVFLYQVTIKLTCMQESASMKAAPQALLDTKLFIFVHK</sequence>
<accession>A0A0F6ADV1</accession>
<comment type="caution">
    <text evidence="1">The sequence shown here is derived from an EMBL/GenBank/DDBJ whole genome shotgun (WGS) entry which is preliminary data.</text>
</comment>
<reference evidence="1 2" key="1">
    <citation type="journal article" date="2015" name="BMC Genomics">
        <title>Genome mining reveals unlocked bioactive potential of marine Gram-negative bacteria.</title>
        <authorList>
            <person name="Machado H."/>
            <person name="Sonnenschein E.C."/>
            <person name="Melchiorsen J."/>
            <person name="Gram L."/>
        </authorList>
    </citation>
    <scope>NUCLEOTIDE SEQUENCE [LARGE SCALE GENOMIC DNA]</scope>
    <source>
        <strain evidence="1 2">S4054</strain>
    </source>
</reference>
<evidence type="ECO:0000313" key="1">
    <source>
        <dbReference type="EMBL" id="KKE84333.1"/>
    </source>
</evidence>
<proteinExistence type="predicted"/>
<dbReference type="AlphaFoldDB" id="A0A0F6ADV1"/>
<protein>
    <submittedName>
        <fullName evidence="1">Uncharacterized protein</fullName>
    </submittedName>
</protein>
<dbReference type="EMBL" id="AUXW01000138">
    <property type="protein sequence ID" value="KKE84333.1"/>
    <property type="molecule type" value="Genomic_DNA"/>
</dbReference>